<name>A0ABP4HJI8_9ACTN</name>
<keyword evidence="3" id="KW-1185">Reference proteome</keyword>
<proteinExistence type="predicted"/>
<accession>A0ABP4HJI8</accession>
<protein>
    <submittedName>
        <fullName evidence="2">Uncharacterized protein</fullName>
    </submittedName>
</protein>
<reference evidence="3" key="1">
    <citation type="journal article" date="2019" name="Int. J. Syst. Evol. Microbiol.">
        <title>The Global Catalogue of Microorganisms (GCM) 10K type strain sequencing project: providing services to taxonomists for standard genome sequencing and annotation.</title>
        <authorList>
            <consortium name="The Broad Institute Genomics Platform"/>
            <consortium name="The Broad Institute Genome Sequencing Center for Infectious Disease"/>
            <person name="Wu L."/>
            <person name="Ma J."/>
        </authorList>
    </citation>
    <scope>NUCLEOTIDE SEQUENCE [LARGE SCALE GENOMIC DNA]</scope>
    <source>
        <strain evidence="3">JCM 11448</strain>
    </source>
</reference>
<gene>
    <name evidence="2" type="ORF">GCM10009579_31000</name>
</gene>
<dbReference type="Proteomes" id="UP001500282">
    <property type="component" value="Unassembled WGS sequence"/>
</dbReference>
<organism evidence="2 3">
    <name type="scientific">Streptomyces javensis</name>
    <dbReference type="NCBI Taxonomy" id="114698"/>
    <lineage>
        <taxon>Bacteria</taxon>
        <taxon>Bacillati</taxon>
        <taxon>Actinomycetota</taxon>
        <taxon>Actinomycetes</taxon>
        <taxon>Kitasatosporales</taxon>
        <taxon>Streptomycetaceae</taxon>
        <taxon>Streptomyces</taxon>
        <taxon>Streptomyces violaceusniger group</taxon>
    </lineage>
</organism>
<feature type="region of interest" description="Disordered" evidence="1">
    <location>
        <begin position="87"/>
        <end position="128"/>
    </location>
</feature>
<evidence type="ECO:0000256" key="1">
    <source>
        <dbReference type="SAM" id="MobiDB-lite"/>
    </source>
</evidence>
<evidence type="ECO:0000313" key="3">
    <source>
        <dbReference type="Proteomes" id="UP001500282"/>
    </source>
</evidence>
<dbReference type="EMBL" id="BAAAIH010000014">
    <property type="protein sequence ID" value="GAA1270216.1"/>
    <property type="molecule type" value="Genomic_DNA"/>
</dbReference>
<comment type="caution">
    <text evidence="2">The sequence shown here is derived from an EMBL/GenBank/DDBJ whole genome shotgun (WGS) entry which is preliminary data.</text>
</comment>
<evidence type="ECO:0000313" key="2">
    <source>
        <dbReference type="EMBL" id="GAA1270216.1"/>
    </source>
</evidence>
<sequence length="128" mass="13278">MSLYLRYMLVEDEAGVADTGLDGRLALRGIGQGIPSQLHAAAGELDRGCLMRVVHGDHHKHDRTSTTGRGARPSAGAAVTAFVRVAAQSTRPGGARPNESDSSTARAVPGGIGGRRGIRSPNAPGTRR</sequence>